<dbReference type="SUPFAM" id="SSF53649">
    <property type="entry name" value="Alkaline phosphatase-like"/>
    <property type="match status" value="1"/>
</dbReference>
<keyword evidence="2" id="KW-1185">Reference proteome</keyword>
<dbReference type="InterPro" id="IPR017850">
    <property type="entry name" value="Alkaline_phosphatase_core_sf"/>
</dbReference>
<gene>
    <name evidence="1" type="ORF">ED312_09630</name>
</gene>
<dbReference type="EMBL" id="RJTM01000068">
    <property type="protein sequence ID" value="RNL87905.1"/>
    <property type="molecule type" value="Genomic_DNA"/>
</dbReference>
<sequence length="440" mass="48574">MQIVLHSLVLSILPVNAQEVKHVVLISIDGFRPEFYKEESWPTANMGILARKGVYADEVRTIFPSVTYPSHTTLATGVFPAGHGIYYNTKVGDNGKPEGWIYDFKEIKARTIWQAAKEKGLSTASVSWPVTVNNPYIDYNIPEIWSMKNPVDRRGATSSYANPKGLFEEVVENATGTLGMNEYNLTSLRMDANLGRIAAYIVERYKPNLLTLHLPNTDGAQHRAGRNGDQVKRAIAGADYVVGEIYDALERAGILENTALIITGDHGFVSTHTSISPNIWLKENNLGDKAFFFSAGGAAFLHVKDKKDTRTIEKVKHLLCNLPLSERSLFRVIEGEKLKKMESDPGVDLAISAGDGFYFDNKTEGPLLNNGTGGKHGYYPDFHNIYTGFIAYGAGFKHAKSISFMQMEDIPAIIAFLLDMDLPGAKGMVYPGILEVSESE</sequence>
<dbReference type="PANTHER" id="PTHR10151">
    <property type="entry name" value="ECTONUCLEOTIDE PYROPHOSPHATASE/PHOSPHODIESTERASE"/>
    <property type="match status" value="1"/>
</dbReference>
<protein>
    <submittedName>
        <fullName evidence="1">Alkaline phosphatase family protein</fullName>
    </submittedName>
</protein>
<dbReference type="InterPro" id="IPR002591">
    <property type="entry name" value="Phosphodiest/P_Trfase"/>
</dbReference>
<reference evidence="1 2" key="1">
    <citation type="submission" date="2018-10" db="EMBL/GenBank/DDBJ databases">
        <title>Sinomicrobium pectinilyticum sp. nov., a pectinase-producing bacterium isolated from alkaline and saline soil, and emended description of the genus Sinomicrobium.</title>
        <authorList>
            <person name="Cheng B."/>
            <person name="Li C."/>
            <person name="Lai Q."/>
            <person name="Du M."/>
            <person name="Shao Z."/>
            <person name="Xu P."/>
            <person name="Yang C."/>
        </authorList>
    </citation>
    <scope>NUCLEOTIDE SEQUENCE [LARGE SCALE GENOMIC DNA]</scope>
    <source>
        <strain evidence="1 2">5DNS001</strain>
    </source>
</reference>
<organism evidence="1 2">
    <name type="scientific">Sinomicrobium pectinilyticum</name>
    <dbReference type="NCBI Taxonomy" id="1084421"/>
    <lineage>
        <taxon>Bacteria</taxon>
        <taxon>Pseudomonadati</taxon>
        <taxon>Bacteroidota</taxon>
        <taxon>Flavobacteriia</taxon>
        <taxon>Flavobacteriales</taxon>
        <taxon>Flavobacteriaceae</taxon>
        <taxon>Sinomicrobium</taxon>
    </lineage>
</organism>
<evidence type="ECO:0000313" key="1">
    <source>
        <dbReference type="EMBL" id="RNL87905.1"/>
    </source>
</evidence>
<dbReference type="PANTHER" id="PTHR10151:SF120">
    <property type="entry name" value="BIS(5'-ADENOSYL)-TRIPHOSPHATASE"/>
    <property type="match status" value="1"/>
</dbReference>
<dbReference type="GO" id="GO:0016787">
    <property type="term" value="F:hydrolase activity"/>
    <property type="evidence" value="ECO:0007669"/>
    <property type="project" value="UniProtKB-ARBA"/>
</dbReference>
<comment type="caution">
    <text evidence="1">The sequence shown here is derived from an EMBL/GenBank/DDBJ whole genome shotgun (WGS) entry which is preliminary data.</text>
</comment>
<dbReference type="Gene3D" id="3.40.720.10">
    <property type="entry name" value="Alkaline Phosphatase, subunit A"/>
    <property type="match status" value="1"/>
</dbReference>
<evidence type="ECO:0000313" key="2">
    <source>
        <dbReference type="Proteomes" id="UP000267469"/>
    </source>
</evidence>
<dbReference type="OrthoDB" id="9779418at2"/>
<dbReference type="Pfam" id="PF01663">
    <property type="entry name" value="Phosphodiest"/>
    <property type="match status" value="1"/>
</dbReference>
<dbReference type="AlphaFoldDB" id="A0A3N0EJ37"/>
<name>A0A3N0EJ37_SINP1</name>
<proteinExistence type="predicted"/>
<accession>A0A3N0EJ37</accession>
<dbReference type="Proteomes" id="UP000267469">
    <property type="component" value="Unassembled WGS sequence"/>
</dbReference>
<dbReference type="CDD" id="cd16018">
    <property type="entry name" value="Enpp"/>
    <property type="match status" value="1"/>
</dbReference>